<comment type="caution">
    <text evidence="1">The sequence shown here is derived from an EMBL/GenBank/DDBJ whole genome shotgun (WGS) entry which is preliminary data.</text>
</comment>
<gene>
    <name evidence="1" type="ORF">ALQ08_200191</name>
</gene>
<dbReference type="Proteomes" id="UP000269044">
    <property type="component" value="Unassembled WGS sequence"/>
</dbReference>
<organism evidence="1 2">
    <name type="scientific">Pseudomonas syringae pv. delphinii</name>
    <dbReference type="NCBI Taxonomy" id="192088"/>
    <lineage>
        <taxon>Bacteria</taxon>
        <taxon>Pseudomonadati</taxon>
        <taxon>Pseudomonadota</taxon>
        <taxon>Gammaproteobacteria</taxon>
        <taxon>Pseudomonadales</taxon>
        <taxon>Pseudomonadaceae</taxon>
        <taxon>Pseudomonas</taxon>
    </lineage>
</organism>
<accession>A0A3M4JV77</accession>
<name>A0A3M4JV77_9PSED</name>
<reference evidence="1 2" key="1">
    <citation type="submission" date="2018-08" db="EMBL/GenBank/DDBJ databases">
        <title>Recombination of ecologically and evolutionarily significant loci maintains genetic cohesion in the Pseudomonas syringae species complex.</title>
        <authorList>
            <person name="Dillon M."/>
            <person name="Thakur S."/>
            <person name="Almeida R.N.D."/>
            <person name="Weir B.S."/>
            <person name="Guttman D.S."/>
        </authorList>
    </citation>
    <scope>NUCLEOTIDE SEQUENCE [LARGE SCALE GENOMIC DNA]</scope>
    <source>
        <strain evidence="1 2">ICMP 13052</strain>
    </source>
</reference>
<protein>
    <submittedName>
        <fullName evidence="1">Uncharacterized protein</fullName>
    </submittedName>
</protein>
<evidence type="ECO:0000313" key="1">
    <source>
        <dbReference type="EMBL" id="RMQ20836.1"/>
    </source>
</evidence>
<sequence>MRQMAAARCSRQPKSMKYEADLINFERQPFLKAPMAQ</sequence>
<evidence type="ECO:0000313" key="2">
    <source>
        <dbReference type="Proteomes" id="UP000269044"/>
    </source>
</evidence>
<dbReference type="EMBL" id="RBRA01000235">
    <property type="protein sequence ID" value="RMQ20836.1"/>
    <property type="molecule type" value="Genomic_DNA"/>
</dbReference>
<proteinExistence type="predicted"/>
<dbReference type="AlphaFoldDB" id="A0A3M4JV77"/>